<dbReference type="Pfam" id="PF24223">
    <property type="entry name" value="MrpH_C"/>
    <property type="match status" value="1"/>
</dbReference>
<evidence type="ECO:0000313" key="3">
    <source>
        <dbReference type="EMBL" id="SFN55306.1"/>
    </source>
</evidence>
<keyword evidence="4" id="KW-1185">Reference proteome</keyword>
<gene>
    <name evidence="3" type="ORF">SAMN05216516_11060</name>
</gene>
<dbReference type="GO" id="GO:0007155">
    <property type="term" value="P:cell adhesion"/>
    <property type="evidence" value="ECO:0007669"/>
    <property type="project" value="InterPro"/>
</dbReference>
<dbReference type="InterPro" id="IPR036937">
    <property type="entry name" value="Adhesion_dom_fimbrial_sf"/>
</dbReference>
<keyword evidence="1" id="KW-0732">Signal</keyword>
<evidence type="ECO:0000259" key="2">
    <source>
        <dbReference type="Pfam" id="PF24223"/>
    </source>
</evidence>
<name>A0A1I4ZYR3_9GAMM</name>
<dbReference type="STRING" id="1367852.SAMN05216516_11060"/>
<dbReference type="Gene3D" id="2.60.40.1090">
    <property type="entry name" value="Fimbrial-type adhesion domain"/>
    <property type="match status" value="1"/>
</dbReference>
<dbReference type="EMBL" id="FOVC01000010">
    <property type="protein sequence ID" value="SFN55306.1"/>
    <property type="molecule type" value="Genomic_DNA"/>
</dbReference>
<proteinExistence type="predicted"/>
<feature type="signal peptide" evidence="1">
    <location>
        <begin position="1"/>
        <end position="25"/>
    </location>
</feature>
<dbReference type="Proteomes" id="UP000242222">
    <property type="component" value="Unassembled WGS sequence"/>
</dbReference>
<sequence>MSKILFVMMMMVTLFCSGWPTSCCAALIDITGITPDGPCTPQQVEAQGYCNYNVHWRIGHPSGTWPPVGQYIALAQNSDINSPLNSALSEPQTVWGQWYKVELGSWFTSYRIADYSSWSDLQSAIEKDYGTQGISADVQSLPGSRYACAQIVSYNSTDTNYDLYGVSGLPGSACVPIPAIQNACFFQTSTIELNHGVLLPSQMMGHQARTSVTAVCSQSAHAVIYGPGAVPLESENYQYSIPSQISIDGQTLNNKGVKLKLKAGENTIDVGDTLEGTTEEGGGVYTGSTVLIISIL</sequence>
<dbReference type="InterPro" id="IPR057010">
    <property type="entry name" value="MrpH_C"/>
</dbReference>
<evidence type="ECO:0000313" key="4">
    <source>
        <dbReference type="Proteomes" id="UP000242222"/>
    </source>
</evidence>
<protein>
    <recommendedName>
        <fullName evidence="2">Fimbrial adhesin MrpH C-terminal domain-containing protein</fullName>
    </recommendedName>
</protein>
<dbReference type="GO" id="GO:0009289">
    <property type="term" value="C:pilus"/>
    <property type="evidence" value="ECO:0007669"/>
    <property type="project" value="InterPro"/>
</dbReference>
<reference evidence="4" key="1">
    <citation type="submission" date="2016-10" db="EMBL/GenBank/DDBJ databases">
        <authorList>
            <person name="Varghese N."/>
            <person name="Submissions S."/>
        </authorList>
    </citation>
    <scope>NUCLEOTIDE SEQUENCE [LARGE SCALE GENOMIC DNA]</scope>
    <source>
        <strain evidence="4">N6PO6</strain>
    </source>
</reference>
<dbReference type="RefSeq" id="WP_092878935.1">
    <property type="nucleotide sequence ID" value="NZ_FOVC01000010.1"/>
</dbReference>
<accession>A0A1I4ZYR3</accession>
<organism evidence="3 4">
    <name type="scientific">Izhakiella capsodis</name>
    <dbReference type="NCBI Taxonomy" id="1367852"/>
    <lineage>
        <taxon>Bacteria</taxon>
        <taxon>Pseudomonadati</taxon>
        <taxon>Pseudomonadota</taxon>
        <taxon>Gammaproteobacteria</taxon>
        <taxon>Enterobacterales</taxon>
        <taxon>Erwiniaceae</taxon>
        <taxon>Izhakiella</taxon>
    </lineage>
</organism>
<dbReference type="AlphaFoldDB" id="A0A1I4ZYR3"/>
<feature type="domain" description="Fimbrial adhesin MrpH C-terminal" evidence="2">
    <location>
        <begin position="184"/>
        <end position="295"/>
    </location>
</feature>
<feature type="chain" id="PRO_5017401774" description="Fimbrial adhesin MrpH C-terminal domain-containing protein" evidence="1">
    <location>
        <begin position="26"/>
        <end position="296"/>
    </location>
</feature>
<evidence type="ECO:0000256" key="1">
    <source>
        <dbReference type="SAM" id="SignalP"/>
    </source>
</evidence>